<evidence type="ECO:0000256" key="1">
    <source>
        <dbReference type="ARBA" id="ARBA00009762"/>
    </source>
</evidence>
<dbReference type="GO" id="GO:0006264">
    <property type="term" value="P:mitochondrial DNA replication"/>
    <property type="evidence" value="ECO:0007669"/>
    <property type="project" value="TreeGrafter"/>
</dbReference>
<comment type="catalytic activity">
    <reaction evidence="6">
        <text>ssDNA + n NTP = ssDNA/pppN(pN)n-1 hybrid + (n-1) diphosphate.</text>
        <dbReference type="EC" id="2.7.7.102"/>
    </reaction>
</comment>
<keyword evidence="4" id="KW-0239">DNA-directed DNA polymerase</keyword>
<dbReference type="PANTHER" id="PTHR31399:SF0">
    <property type="entry name" value="DNA-DIRECTED PRIMASE_POLYMERASE PROTEIN"/>
    <property type="match status" value="1"/>
</dbReference>
<dbReference type="Pfam" id="PF03121">
    <property type="entry name" value="Herpes_UL52"/>
    <property type="match status" value="1"/>
</dbReference>
<keyword evidence="4" id="KW-0548">Nucleotidyltransferase</keyword>
<comment type="similarity">
    <text evidence="1">Belongs to the eukaryotic-type primase small subunit family.</text>
</comment>
<keyword evidence="3" id="KW-0240">DNA-directed RNA polymerase</keyword>
<dbReference type="GO" id="GO:0003682">
    <property type="term" value="F:chromatin binding"/>
    <property type="evidence" value="ECO:0007669"/>
    <property type="project" value="TreeGrafter"/>
</dbReference>
<keyword evidence="10" id="KW-1185">Reference proteome</keyword>
<accession>A0AAV7D3X3</accession>
<protein>
    <recommendedName>
        <fullName evidence="5">DNA-directed primase/polymerase protein</fullName>
        <ecNumber evidence="7">2.7.7.102</ecNumber>
        <ecNumber evidence="2">2.7.7.7</ecNumber>
    </recommendedName>
</protein>
<keyword evidence="3" id="KW-0804">Transcription</keyword>
<evidence type="ECO:0000256" key="5">
    <source>
        <dbReference type="ARBA" id="ARBA00026139"/>
    </source>
</evidence>
<dbReference type="GO" id="GO:0005759">
    <property type="term" value="C:mitochondrial matrix"/>
    <property type="evidence" value="ECO:0007669"/>
    <property type="project" value="TreeGrafter"/>
</dbReference>
<evidence type="ECO:0000313" key="10">
    <source>
        <dbReference type="Proteomes" id="UP000824782"/>
    </source>
</evidence>
<evidence type="ECO:0000256" key="4">
    <source>
        <dbReference type="ARBA" id="ARBA00022932"/>
    </source>
</evidence>
<dbReference type="EMBL" id="WNYA01000001">
    <property type="protein sequence ID" value="KAG8592105.1"/>
    <property type="molecule type" value="Genomic_DNA"/>
</dbReference>
<reference evidence="9" key="1">
    <citation type="thesis" date="2020" institute="ProQuest LLC" country="789 East Eisenhower Parkway, Ann Arbor, MI, USA">
        <title>Comparative Genomics and Chromosome Evolution.</title>
        <authorList>
            <person name="Mudd A.B."/>
        </authorList>
    </citation>
    <scope>NUCLEOTIDE SEQUENCE</scope>
    <source>
        <strain evidence="9">237g6f4</strain>
        <tissue evidence="9">Blood</tissue>
    </source>
</reference>
<dbReference type="GO" id="GO:0003887">
    <property type="term" value="F:DNA-directed DNA polymerase activity"/>
    <property type="evidence" value="ECO:0007669"/>
    <property type="project" value="UniProtKB-KW"/>
</dbReference>
<dbReference type="CDD" id="cd22256">
    <property type="entry name" value="PrimPol_RBD"/>
    <property type="match status" value="1"/>
</dbReference>
<organism evidence="9 10">
    <name type="scientific">Engystomops pustulosus</name>
    <name type="common">Tungara frog</name>
    <name type="synonym">Physalaemus pustulosus</name>
    <dbReference type="NCBI Taxonomy" id="76066"/>
    <lineage>
        <taxon>Eukaryota</taxon>
        <taxon>Metazoa</taxon>
        <taxon>Chordata</taxon>
        <taxon>Craniata</taxon>
        <taxon>Vertebrata</taxon>
        <taxon>Euteleostomi</taxon>
        <taxon>Amphibia</taxon>
        <taxon>Batrachia</taxon>
        <taxon>Anura</taxon>
        <taxon>Neobatrachia</taxon>
        <taxon>Hyloidea</taxon>
        <taxon>Leptodactylidae</taxon>
        <taxon>Leiuperinae</taxon>
        <taxon>Engystomops</taxon>
    </lineage>
</organism>
<dbReference type="GO" id="GO:0042276">
    <property type="term" value="P:error-prone translesion synthesis"/>
    <property type="evidence" value="ECO:0007669"/>
    <property type="project" value="InterPro"/>
</dbReference>
<name>A0AAV7D3X3_ENGPU</name>
<dbReference type="EMBL" id="WNYA01000001">
    <property type="protein sequence ID" value="KAG8592106.1"/>
    <property type="molecule type" value="Genomic_DNA"/>
</dbReference>
<keyword evidence="4" id="KW-0808">Transferase</keyword>
<comment type="catalytic activity">
    <reaction evidence="8">
        <text>DNA(n) + a 2'-deoxyribonucleoside 5'-triphosphate = DNA(n+1) + diphosphate</text>
        <dbReference type="Rhea" id="RHEA:22508"/>
        <dbReference type="Rhea" id="RHEA-COMP:17339"/>
        <dbReference type="Rhea" id="RHEA-COMP:17340"/>
        <dbReference type="ChEBI" id="CHEBI:33019"/>
        <dbReference type="ChEBI" id="CHEBI:61560"/>
        <dbReference type="ChEBI" id="CHEBI:173112"/>
        <dbReference type="EC" id="2.7.7.7"/>
    </reaction>
    <physiologicalReaction direction="left-to-right" evidence="8">
        <dbReference type="Rhea" id="RHEA:22509"/>
    </physiologicalReaction>
</comment>
<proteinExistence type="inferred from homology"/>
<dbReference type="PANTHER" id="PTHR31399">
    <property type="entry name" value="DNA-DIRECTED PRIMASE / POLYMERASE PROTEIN"/>
    <property type="match status" value="1"/>
</dbReference>
<dbReference type="AlphaFoldDB" id="A0AAV7D3X3"/>
<evidence type="ECO:0000256" key="7">
    <source>
        <dbReference type="ARBA" id="ARBA00044768"/>
    </source>
</evidence>
<dbReference type="EC" id="2.7.7.7" evidence="2"/>
<dbReference type="InterPro" id="IPR044917">
    <property type="entry name" value="PRIMPOL"/>
</dbReference>
<comment type="caution">
    <text evidence="9">The sequence shown here is derived from an EMBL/GenBank/DDBJ whole genome shotgun (WGS) entry which is preliminary data.</text>
</comment>
<evidence type="ECO:0000256" key="6">
    <source>
        <dbReference type="ARBA" id="ARBA00044677"/>
    </source>
</evidence>
<dbReference type="GO" id="GO:0005634">
    <property type="term" value="C:nucleus"/>
    <property type="evidence" value="ECO:0007669"/>
    <property type="project" value="TreeGrafter"/>
</dbReference>
<evidence type="ECO:0000256" key="3">
    <source>
        <dbReference type="ARBA" id="ARBA00022478"/>
    </source>
</evidence>
<evidence type="ECO:0000256" key="2">
    <source>
        <dbReference type="ARBA" id="ARBA00012417"/>
    </source>
</evidence>
<dbReference type="GO" id="GO:0031297">
    <property type="term" value="P:replication fork processing"/>
    <property type="evidence" value="ECO:0007669"/>
    <property type="project" value="TreeGrafter"/>
</dbReference>
<gene>
    <name evidence="9" type="ORF">GDO81_000407</name>
</gene>
<dbReference type="EC" id="2.7.7.102" evidence="7"/>
<dbReference type="Proteomes" id="UP000824782">
    <property type="component" value="Unassembled WGS sequence"/>
</dbReference>
<dbReference type="GO" id="GO:0009411">
    <property type="term" value="P:response to UV"/>
    <property type="evidence" value="ECO:0007669"/>
    <property type="project" value="TreeGrafter"/>
</dbReference>
<sequence>MILPGLLGYRSHILPRTAGIPDRIYYTGLLGVPDRIITRLLDTRSHNTRTAEYQIAYITQDCLDVHVFALETILDDTERRLYLVTTYAEFWFYYMKRPQSLAHCYEVIPADTVCKLYFDLEYYKPTNPDADGKKMVSLVIQFFCKKLEDYYGVKCSADYVLNLDSSTDEKFSRHLIFLLPNTAFKDNIHVGNFIKSALHPLCSPNGPMSPSNVSFCETSSRDFDERCESNGGNAQKASTDNQEIHDLSSLFVKDKNGGIQLFIDLGVYTKNRNFRLYKSSKMGKNVTFQVAEDNIFAVKPLKNISEEEQIFLCSLISNIRFTDSLKVLTCSSTDEKRSDQSSLGSAASVITGITMKGYEFSPYPEIDHFILSLLTSKGFNGGIRHWNYFSTQELLVYDTINYRWCENIGRAHRSNNVMLLVDIKREIWYQKCHDPVCRAQNFKSEFHPLPPEVCLPSIFKEVDEECSLTMDEDGIIRNIKQPVPSTEELVISKKMESLSEESKTDTVWGCYIDDASLAEAAEDAELVDAVDLSVEDWSGEETEIPDELLLQAVDAYHTSEGT</sequence>
<evidence type="ECO:0000313" key="9">
    <source>
        <dbReference type="EMBL" id="KAG8592105.1"/>
    </source>
</evidence>
<evidence type="ECO:0000256" key="8">
    <source>
        <dbReference type="ARBA" id="ARBA00047303"/>
    </source>
</evidence>
<dbReference type="GO" id="GO:0000428">
    <property type="term" value="C:DNA-directed RNA polymerase complex"/>
    <property type="evidence" value="ECO:0007669"/>
    <property type="project" value="UniProtKB-KW"/>
</dbReference>